<dbReference type="PROSITE" id="PS50158">
    <property type="entry name" value="ZF_CCHC"/>
    <property type="match status" value="1"/>
</dbReference>
<evidence type="ECO:0000313" key="5">
    <source>
        <dbReference type="Proteomes" id="UP000288805"/>
    </source>
</evidence>
<dbReference type="PANTHER" id="PTHR42648">
    <property type="entry name" value="TRANSPOSASE, PUTATIVE-RELATED"/>
    <property type="match status" value="1"/>
</dbReference>
<dbReference type="Gene3D" id="3.30.420.10">
    <property type="entry name" value="Ribonuclease H-like superfamily/Ribonuclease H"/>
    <property type="match status" value="1"/>
</dbReference>
<dbReference type="InterPro" id="IPR025724">
    <property type="entry name" value="GAG-pre-integrase_dom"/>
</dbReference>
<dbReference type="Proteomes" id="UP000288805">
    <property type="component" value="Unassembled WGS sequence"/>
</dbReference>
<name>A0A438FW49_VITVI</name>
<dbReference type="InterPro" id="IPR057670">
    <property type="entry name" value="SH3_retrovirus"/>
</dbReference>
<dbReference type="Pfam" id="PF25597">
    <property type="entry name" value="SH3_retrovirus"/>
    <property type="match status" value="1"/>
</dbReference>
<reference evidence="4 5" key="1">
    <citation type="journal article" date="2018" name="PLoS Genet.">
        <title>Population sequencing reveals clonal diversity and ancestral inbreeding in the grapevine cultivar Chardonnay.</title>
        <authorList>
            <person name="Roach M.J."/>
            <person name="Johnson D.L."/>
            <person name="Bohlmann J."/>
            <person name="van Vuuren H.J."/>
            <person name="Jones S.J."/>
            <person name="Pretorius I.S."/>
            <person name="Schmidt S.A."/>
            <person name="Borneman A.R."/>
        </authorList>
    </citation>
    <scope>NUCLEOTIDE SEQUENCE [LARGE SCALE GENOMIC DNA]</scope>
    <source>
        <strain evidence="5">cv. Chardonnay</strain>
        <tissue evidence="4">Leaf</tissue>
    </source>
</reference>
<comment type="caution">
    <text evidence="4">The sequence shown here is derived from an EMBL/GenBank/DDBJ whole genome shotgun (WGS) entry which is preliminary data.</text>
</comment>
<dbReference type="GO" id="GO:0008270">
    <property type="term" value="F:zinc ion binding"/>
    <property type="evidence" value="ECO:0007669"/>
    <property type="project" value="UniProtKB-KW"/>
</dbReference>
<dbReference type="GO" id="GO:0003676">
    <property type="term" value="F:nucleic acid binding"/>
    <property type="evidence" value="ECO:0007669"/>
    <property type="project" value="InterPro"/>
</dbReference>
<evidence type="ECO:0000256" key="2">
    <source>
        <dbReference type="SAM" id="MobiDB-lite"/>
    </source>
</evidence>
<evidence type="ECO:0000256" key="1">
    <source>
        <dbReference type="PROSITE-ProRule" id="PRU00047"/>
    </source>
</evidence>
<protein>
    <submittedName>
        <fullName evidence="4">Retrovirus-related Pol polyprotein from transposon TNT 1-94</fullName>
    </submittedName>
</protein>
<dbReference type="AlphaFoldDB" id="A0A438FW49"/>
<feature type="region of interest" description="Disordered" evidence="2">
    <location>
        <begin position="75"/>
        <end position="95"/>
    </location>
</feature>
<dbReference type="Pfam" id="PF13976">
    <property type="entry name" value="gag_pre-integrs"/>
    <property type="match status" value="1"/>
</dbReference>
<accession>A0A438FW49</accession>
<dbReference type="PANTHER" id="PTHR42648:SF28">
    <property type="entry name" value="TRANSPOSON-ENCODED PROTEIN WITH RIBONUCLEASE H-LIKE AND RETROVIRUS ZINC FINGER-LIKE DOMAINS"/>
    <property type="match status" value="1"/>
</dbReference>
<organism evidence="4 5">
    <name type="scientific">Vitis vinifera</name>
    <name type="common">Grape</name>
    <dbReference type="NCBI Taxonomy" id="29760"/>
    <lineage>
        <taxon>Eukaryota</taxon>
        <taxon>Viridiplantae</taxon>
        <taxon>Streptophyta</taxon>
        <taxon>Embryophyta</taxon>
        <taxon>Tracheophyta</taxon>
        <taxon>Spermatophyta</taxon>
        <taxon>Magnoliopsida</taxon>
        <taxon>eudicotyledons</taxon>
        <taxon>Gunneridae</taxon>
        <taxon>Pentapetalae</taxon>
        <taxon>rosids</taxon>
        <taxon>Vitales</taxon>
        <taxon>Vitaceae</taxon>
        <taxon>Viteae</taxon>
        <taxon>Vitis</taxon>
    </lineage>
</organism>
<keyword evidence="1" id="KW-0479">Metal-binding</keyword>
<dbReference type="SUPFAM" id="SSF53098">
    <property type="entry name" value="Ribonuclease H-like"/>
    <property type="match status" value="1"/>
</dbReference>
<dbReference type="InterPro" id="IPR036875">
    <property type="entry name" value="Znf_CCHC_sf"/>
</dbReference>
<dbReference type="Pfam" id="PF00098">
    <property type="entry name" value="zf-CCHC"/>
    <property type="match status" value="1"/>
</dbReference>
<keyword evidence="1" id="KW-0863">Zinc-finger</keyword>
<proteinExistence type="predicted"/>
<sequence length="821" mass="94481">MWGKETLDLEEITSALLGLNQRKKANDESSQGEGLMAKRNQERERNKFRSELSNNKSRFESKKIKDIQCYKCGKKGHMKRDCPEKKKRGSVSENKEGSLKFGNVVAEEDSESGDGDMLSVNSGSVLMGNDASYCNGFSYKSTSGVMKVSKGVMTVMKGQKLAGNIYKPLGTTIVGGVATVKSESCNIVFWNMWLGHMGECGLMEFHKRNLLKGIKTCKLDFCKYCVFRKQNKVQFKTATHKTEGVLDYVHTDVWGPVRVASLGGTWDKRHFTVRKTPHQNGVVETMNRTIVERARCLRLNVDLEKKFWPEAVNMACYLINNSPKAVLDGKVAKEVWTGSPIDYSSLRVFGCPAYVHIPNEEISKLDAKSRQCIFLGYQKEVKGFKLWDPKENKVVISRDVVELETHDIEDHAQNVRNSSSEDQQHHNIAIDKSKRTIKPPARYGFEDLVSYALITSSRDPTIFQEAIHGQEKSRWMGVMVEEIQSLHKTRHGFGGASIGEESNRIWNKWMQRQLFFMVIWRSWSTWYNQKGLFNLDKNIWIGYKRCEYDYCVYVKSLDDDDSFIFLLLYVDDMLIVAKNMVEVNKLKSLLSKEFEVQPRRFLEWRFTWIELQGNYGYLSIAMSKEYWRGSTWMMQNHLYKTRFDISVVSKFLSNPRRMHWDAVKWIFRYLRGTTDYGIMFSKQQSDPSVRGYVDADYASDLDDRRCTTAYVFTFGRGPIFWKFMTQSLIALSTTESEYMAIAKTAKESLWLTGLVKELGIQWEIPQPIVPSGVISYVFCVFKGGVNIFQGGDCRSMWLIFERKDIWRKGANAGAKRNGMGV</sequence>
<evidence type="ECO:0000259" key="3">
    <source>
        <dbReference type="PROSITE" id="PS50158"/>
    </source>
</evidence>
<gene>
    <name evidence="4" type="primary">POLX_3802</name>
    <name evidence="4" type="ORF">CK203_052589</name>
</gene>
<dbReference type="Gene3D" id="4.10.60.10">
    <property type="entry name" value="Zinc finger, CCHC-type"/>
    <property type="match status" value="1"/>
</dbReference>
<dbReference type="InterPro" id="IPR012337">
    <property type="entry name" value="RNaseH-like_sf"/>
</dbReference>
<dbReference type="InterPro" id="IPR039537">
    <property type="entry name" value="Retrotran_Ty1/copia-like"/>
</dbReference>
<feature type="compositionally biased region" description="Basic and acidic residues" evidence="2">
    <location>
        <begin position="39"/>
        <end position="50"/>
    </location>
</feature>
<dbReference type="EMBL" id="QGNW01000725">
    <property type="protein sequence ID" value="RVW64145.1"/>
    <property type="molecule type" value="Genomic_DNA"/>
</dbReference>
<dbReference type="SUPFAM" id="SSF57756">
    <property type="entry name" value="Retrovirus zinc finger-like domains"/>
    <property type="match status" value="1"/>
</dbReference>
<dbReference type="InterPro" id="IPR036397">
    <property type="entry name" value="RNaseH_sf"/>
</dbReference>
<dbReference type="CDD" id="cd09272">
    <property type="entry name" value="RNase_HI_RT_Ty1"/>
    <property type="match status" value="1"/>
</dbReference>
<dbReference type="InterPro" id="IPR001878">
    <property type="entry name" value="Znf_CCHC"/>
</dbReference>
<evidence type="ECO:0000313" key="4">
    <source>
        <dbReference type="EMBL" id="RVW64145.1"/>
    </source>
</evidence>
<dbReference type="SMART" id="SM00343">
    <property type="entry name" value="ZnF_C2HC"/>
    <property type="match status" value="1"/>
</dbReference>
<keyword evidence="1" id="KW-0862">Zinc</keyword>
<feature type="region of interest" description="Disordered" evidence="2">
    <location>
        <begin position="20"/>
        <end position="59"/>
    </location>
</feature>
<feature type="domain" description="CCHC-type" evidence="3">
    <location>
        <begin position="69"/>
        <end position="84"/>
    </location>
</feature>